<keyword evidence="1" id="KW-0732">Signal</keyword>
<gene>
    <name evidence="2" type="ORF">DFH07DRAFT_812076</name>
</gene>
<dbReference type="Proteomes" id="UP001215280">
    <property type="component" value="Unassembled WGS sequence"/>
</dbReference>
<evidence type="ECO:0000313" key="2">
    <source>
        <dbReference type="EMBL" id="KAJ7764153.1"/>
    </source>
</evidence>
<evidence type="ECO:0008006" key="4">
    <source>
        <dbReference type="Google" id="ProtNLM"/>
    </source>
</evidence>
<reference evidence="2" key="1">
    <citation type="submission" date="2023-03" db="EMBL/GenBank/DDBJ databases">
        <title>Massive genome expansion in bonnet fungi (Mycena s.s.) driven by repeated elements and novel gene families across ecological guilds.</title>
        <authorList>
            <consortium name="Lawrence Berkeley National Laboratory"/>
            <person name="Harder C.B."/>
            <person name="Miyauchi S."/>
            <person name="Viragh M."/>
            <person name="Kuo A."/>
            <person name="Thoen E."/>
            <person name="Andreopoulos B."/>
            <person name="Lu D."/>
            <person name="Skrede I."/>
            <person name="Drula E."/>
            <person name="Henrissat B."/>
            <person name="Morin E."/>
            <person name="Kohler A."/>
            <person name="Barry K."/>
            <person name="LaButti K."/>
            <person name="Morin E."/>
            <person name="Salamov A."/>
            <person name="Lipzen A."/>
            <person name="Mereny Z."/>
            <person name="Hegedus B."/>
            <person name="Baldrian P."/>
            <person name="Stursova M."/>
            <person name="Weitz H."/>
            <person name="Taylor A."/>
            <person name="Grigoriev I.V."/>
            <person name="Nagy L.G."/>
            <person name="Martin F."/>
            <person name="Kauserud H."/>
        </authorList>
    </citation>
    <scope>NUCLEOTIDE SEQUENCE</scope>
    <source>
        <strain evidence="2">CBHHK188m</strain>
    </source>
</reference>
<name>A0AAD7NK18_9AGAR</name>
<proteinExistence type="predicted"/>
<comment type="caution">
    <text evidence="2">The sequence shown here is derived from an EMBL/GenBank/DDBJ whole genome shotgun (WGS) entry which is preliminary data.</text>
</comment>
<dbReference type="AlphaFoldDB" id="A0AAD7NK18"/>
<sequence>MFHSSASFVLALLATSVLTAGAAPVQKQARALDLATVCQDLSNVQGITSDITTAISTVAGLVGSGTTGLAGALNTVEGIVSKISTVEQTLITACGALTGGSAAASSDAAAAAGNATATAAA</sequence>
<dbReference type="EMBL" id="JARJLG010000038">
    <property type="protein sequence ID" value="KAJ7764153.1"/>
    <property type="molecule type" value="Genomic_DNA"/>
</dbReference>
<evidence type="ECO:0000256" key="1">
    <source>
        <dbReference type="SAM" id="SignalP"/>
    </source>
</evidence>
<evidence type="ECO:0000313" key="3">
    <source>
        <dbReference type="Proteomes" id="UP001215280"/>
    </source>
</evidence>
<accession>A0AAD7NK18</accession>
<feature type="signal peptide" evidence="1">
    <location>
        <begin position="1"/>
        <end position="22"/>
    </location>
</feature>
<keyword evidence="3" id="KW-1185">Reference proteome</keyword>
<feature type="chain" id="PRO_5042231488" description="Cell wall protein" evidence="1">
    <location>
        <begin position="23"/>
        <end position="121"/>
    </location>
</feature>
<protein>
    <recommendedName>
        <fullName evidence="4">Cell wall protein</fullName>
    </recommendedName>
</protein>
<organism evidence="2 3">
    <name type="scientific">Mycena maculata</name>
    <dbReference type="NCBI Taxonomy" id="230809"/>
    <lineage>
        <taxon>Eukaryota</taxon>
        <taxon>Fungi</taxon>
        <taxon>Dikarya</taxon>
        <taxon>Basidiomycota</taxon>
        <taxon>Agaricomycotina</taxon>
        <taxon>Agaricomycetes</taxon>
        <taxon>Agaricomycetidae</taxon>
        <taxon>Agaricales</taxon>
        <taxon>Marasmiineae</taxon>
        <taxon>Mycenaceae</taxon>
        <taxon>Mycena</taxon>
    </lineage>
</organism>